<evidence type="ECO:0008006" key="3">
    <source>
        <dbReference type="Google" id="ProtNLM"/>
    </source>
</evidence>
<dbReference type="GO" id="GO:0050485">
    <property type="term" value="F:oxidoreductase activity, acting on X-H and Y-H to form an X-Y bond, with a disulfide as acceptor"/>
    <property type="evidence" value="ECO:0007669"/>
    <property type="project" value="InterPro"/>
</dbReference>
<reference evidence="2" key="1">
    <citation type="submission" date="2018-05" db="EMBL/GenBank/DDBJ databases">
        <authorList>
            <person name="Lanie J.A."/>
            <person name="Ng W.-L."/>
            <person name="Kazmierczak K.M."/>
            <person name="Andrzejewski T.M."/>
            <person name="Davidsen T.M."/>
            <person name="Wayne K.J."/>
            <person name="Tettelin H."/>
            <person name="Glass J.I."/>
            <person name="Rusch D."/>
            <person name="Podicherti R."/>
            <person name="Tsui H.-C.T."/>
            <person name="Winkler M.E."/>
        </authorList>
    </citation>
    <scope>NUCLEOTIDE SEQUENCE</scope>
</reference>
<dbReference type="Pfam" id="PF07355">
    <property type="entry name" value="GRDB"/>
    <property type="match status" value="1"/>
</dbReference>
<evidence type="ECO:0000256" key="1">
    <source>
        <dbReference type="ARBA" id="ARBA00023002"/>
    </source>
</evidence>
<gene>
    <name evidence="2" type="ORF">METZ01_LOCUS18498</name>
</gene>
<evidence type="ECO:0000313" key="2">
    <source>
        <dbReference type="EMBL" id="SUZ65644.1"/>
    </source>
</evidence>
<keyword evidence="1" id="KW-0560">Oxidoreductase</keyword>
<dbReference type="EMBL" id="UINC01000964">
    <property type="protein sequence ID" value="SUZ65644.1"/>
    <property type="molecule type" value="Genomic_DNA"/>
</dbReference>
<sequence length="148" mass="15806">MADRQVKEMAENVEAPVFETAAFTTPPDLSDATVAVVTSASLHHADQDDFAPSDTGFRVLDGKKRDYQTGHWSPNFDSVGFASDINTVIPLDRLDELAAQGTIGKVSDSHLSYAGNQFDLTAIRMDSGPAGATLLKKQGVDVVLLTPV</sequence>
<dbReference type="InterPro" id="IPR010187">
    <property type="entry name" value="Various_sel_PB"/>
</dbReference>
<accession>A0A381PG79</accession>
<dbReference type="AlphaFoldDB" id="A0A381PG79"/>
<protein>
    <recommendedName>
        <fullName evidence="3">Selenoprotein B glycine/betaine/sarcosine/D-proline reductase</fullName>
    </recommendedName>
</protein>
<proteinExistence type="predicted"/>
<organism evidence="2">
    <name type="scientific">marine metagenome</name>
    <dbReference type="NCBI Taxonomy" id="408172"/>
    <lineage>
        <taxon>unclassified sequences</taxon>
        <taxon>metagenomes</taxon>
        <taxon>ecological metagenomes</taxon>
    </lineage>
</organism>
<name>A0A381PG79_9ZZZZ</name>